<keyword evidence="1" id="KW-1133">Transmembrane helix</keyword>
<evidence type="ECO:0000313" key="2">
    <source>
        <dbReference type="EMBL" id="TPP66532.1"/>
    </source>
</evidence>
<protein>
    <recommendedName>
        <fullName evidence="4">EGF-like domain-containing protein</fullName>
    </recommendedName>
</protein>
<sequence>MEWDTRLEDSKSEYYKKMSASVCIFLLKVTRYSGSVALRRVSCKFGGFRRGSVQTFVDAVAEIPPSVAPTELQVTESLINGIQNYVRSNESKDDTQFIFSLSNPIQVADNTPDKRCANYSSHCSPNARCEDVNGGFLCSCENFWSDTNQTLPGRECRLSDEAIALIFVAILAFTAIIIFVIITAIYLNRFRYA</sequence>
<evidence type="ECO:0008006" key="4">
    <source>
        <dbReference type="Google" id="ProtNLM"/>
    </source>
</evidence>
<name>A0A504YX90_FASGI</name>
<evidence type="ECO:0000256" key="1">
    <source>
        <dbReference type="SAM" id="Phobius"/>
    </source>
</evidence>
<dbReference type="OrthoDB" id="10040649at2759"/>
<comment type="caution">
    <text evidence="2">The sequence shown here is derived from an EMBL/GenBank/DDBJ whole genome shotgun (WGS) entry which is preliminary data.</text>
</comment>
<keyword evidence="1" id="KW-0812">Transmembrane</keyword>
<reference evidence="2 3" key="1">
    <citation type="submission" date="2019-04" db="EMBL/GenBank/DDBJ databases">
        <title>Annotation for the trematode Fasciola gigantica.</title>
        <authorList>
            <person name="Choi Y.-J."/>
        </authorList>
    </citation>
    <scope>NUCLEOTIDE SEQUENCE [LARGE SCALE GENOMIC DNA]</scope>
    <source>
        <strain evidence="2">Uganda_cow_1</strain>
    </source>
</reference>
<accession>A0A504YX90</accession>
<proteinExistence type="predicted"/>
<feature type="transmembrane region" description="Helical" evidence="1">
    <location>
        <begin position="162"/>
        <end position="187"/>
    </location>
</feature>
<keyword evidence="1" id="KW-0472">Membrane</keyword>
<dbReference type="AlphaFoldDB" id="A0A504YX90"/>
<keyword evidence="3" id="KW-1185">Reference proteome</keyword>
<dbReference type="EMBL" id="SUNJ01001709">
    <property type="protein sequence ID" value="TPP66532.1"/>
    <property type="molecule type" value="Genomic_DNA"/>
</dbReference>
<evidence type="ECO:0000313" key="3">
    <source>
        <dbReference type="Proteomes" id="UP000316759"/>
    </source>
</evidence>
<gene>
    <name evidence="2" type="ORF">FGIG_05076</name>
</gene>
<organism evidence="2 3">
    <name type="scientific">Fasciola gigantica</name>
    <name type="common">Giant liver fluke</name>
    <dbReference type="NCBI Taxonomy" id="46835"/>
    <lineage>
        <taxon>Eukaryota</taxon>
        <taxon>Metazoa</taxon>
        <taxon>Spiralia</taxon>
        <taxon>Lophotrochozoa</taxon>
        <taxon>Platyhelminthes</taxon>
        <taxon>Trematoda</taxon>
        <taxon>Digenea</taxon>
        <taxon>Plagiorchiida</taxon>
        <taxon>Echinostomata</taxon>
        <taxon>Echinostomatoidea</taxon>
        <taxon>Fasciolidae</taxon>
        <taxon>Fasciola</taxon>
    </lineage>
</organism>
<dbReference type="Proteomes" id="UP000316759">
    <property type="component" value="Unassembled WGS sequence"/>
</dbReference>